<evidence type="ECO:0000256" key="1">
    <source>
        <dbReference type="ARBA" id="ARBA00004141"/>
    </source>
</evidence>
<dbReference type="PANTHER" id="PTHR21716:SF64">
    <property type="entry name" value="AI-2 TRANSPORT PROTEIN TQSA"/>
    <property type="match status" value="1"/>
</dbReference>
<dbReference type="Proteomes" id="UP000784128">
    <property type="component" value="Unassembled WGS sequence"/>
</dbReference>
<comment type="similarity">
    <text evidence="2">Belongs to the autoinducer-2 exporter (AI-2E) (TC 2.A.86) family.</text>
</comment>
<dbReference type="Pfam" id="PF01594">
    <property type="entry name" value="AI-2E_transport"/>
    <property type="match status" value="1"/>
</dbReference>
<dbReference type="InterPro" id="IPR002549">
    <property type="entry name" value="AI-2E-like"/>
</dbReference>
<evidence type="ECO:0000256" key="4">
    <source>
        <dbReference type="ARBA" id="ARBA00022989"/>
    </source>
</evidence>
<keyword evidence="3 6" id="KW-0812">Transmembrane</keyword>
<gene>
    <name evidence="7" type="ORF">KJB30_05605</name>
</gene>
<evidence type="ECO:0000256" key="3">
    <source>
        <dbReference type="ARBA" id="ARBA00022692"/>
    </source>
</evidence>
<feature type="transmembrane region" description="Helical" evidence="6">
    <location>
        <begin position="214"/>
        <end position="236"/>
    </location>
</feature>
<evidence type="ECO:0000256" key="5">
    <source>
        <dbReference type="ARBA" id="ARBA00023136"/>
    </source>
</evidence>
<feature type="transmembrane region" description="Helical" evidence="6">
    <location>
        <begin position="35"/>
        <end position="54"/>
    </location>
</feature>
<evidence type="ECO:0000313" key="7">
    <source>
        <dbReference type="EMBL" id="MBT1071247.1"/>
    </source>
</evidence>
<feature type="transmembrane region" description="Helical" evidence="6">
    <location>
        <begin position="242"/>
        <end position="266"/>
    </location>
</feature>
<reference evidence="7 8" key="1">
    <citation type="submission" date="2021-05" db="EMBL/GenBank/DDBJ databases">
        <title>The draft genome of Geobacter chapellei DSM 13688.</title>
        <authorList>
            <person name="Xu Z."/>
            <person name="Masuda Y."/>
            <person name="Itoh H."/>
            <person name="Senoo K."/>
        </authorList>
    </citation>
    <scope>NUCLEOTIDE SEQUENCE [LARGE SCALE GENOMIC DNA]</scope>
    <source>
        <strain evidence="7 8">DSM 13688</strain>
    </source>
</reference>
<organism evidence="7 8">
    <name type="scientific">Pelotalea chapellei</name>
    <dbReference type="NCBI Taxonomy" id="44671"/>
    <lineage>
        <taxon>Bacteria</taxon>
        <taxon>Pseudomonadati</taxon>
        <taxon>Thermodesulfobacteriota</taxon>
        <taxon>Desulfuromonadia</taxon>
        <taxon>Geobacterales</taxon>
        <taxon>Geobacteraceae</taxon>
        <taxon>Pelotalea</taxon>
    </lineage>
</organism>
<keyword evidence="4 6" id="KW-1133">Transmembrane helix</keyword>
<evidence type="ECO:0000256" key="2">
    <source>
        <dbReference type="ARBA" id="ARBA00009773"/>
    </source>
</evidence>
<feature type="transmembrane region" description="Helical" evidence="6">
    <location>
        <begin position="312"/>
        <end position="345"/>
    </location>
</feature>
<comment type="caution">
    <text evidence="7">The sequence shown here is derived from an EMBL/GenBank/DDBJ whole genome shotgun (WGS) entry which is preliminary data.</text>
</comment>
<dbReference type="PANTHER" id="PTHR21716">
    <property type="entry name" value="TRANSMEMBRANE PROTEIN"/>
    <property type="match status" value="1"/>
</dbReference>
<name>A0ABS5U6G0_9BACT</name>
<feature type="transmembrane region" description="Helical" evidence="6">
    <location>
        <begin position="154"/>
        <end position="180"/>
    </location>
</feature>
<keyword evidence="5 6" id="KW-0472">Membrane</keyword>
<protein>
    <submittedName>
        <fullName evidence="7">AI-2E family transporter</fullName>
    </submittedName>
</protein>
<evidence type="ECO:0000256" key="6">
    <source>
        <dbReference type="SAM" id="Phobius"/>
    </source>
</evidence>
<dbReference type="EMBL" id="JAHDYS010000004">
    <property type="protein sequence ID" value="MBT1071247.1"/>
    <property type="molecule type" value="Genomic_DNA"/>
</dbReference>
<feature type="transmembrane region" description="Helical" evidence="6">
    <location>
        <begin position="66"/>
        <end position="87"/>
    </location>
</feature>
<feature type="transmembrane region" description="Helical" evidence="6">
    <location>
        <begin position="12"/>
        <end position="29"/>
    </location>
</feature>
<sequence>MANTISNENKILITCGTALLALIVFLLYFSHAVFLQLFIALALAYIFNPAVNWLGVRRIPRIPAVLIVFTAAVVAFIGFTLFLGYSISNELSSMQLNLPEYAQHLYEITPRPIKEYLRIETPEKLFLRLNELLQQVRGMAPDLLKPVLLFLQRAFSSTISFILAIIGYFIIPVYLFYLLVDLPKLKLFLDSLIPARYRPVAAEKLLEIDSILSGFIRGQLSVCAILAVLYSIGLYFTGIDLAIAIGTLAGITFIIPYVGTIIGIILSVIMALLKFQDILHPLLCLGWFCVVQGLEGMVITPRVVGNSVGLHPLIAIIALLIGGQIFGLMGMLLAVPVTAVLQVFLRSLAHLYHDSHFYRDLS</sequence>
<accession>A0ABS5U6G0</accession>
<evidence type="ECO:0000313" key="8">
    <source>
        <dbReference type="Proteomes" id="UP000784128"/>
    </source>
</evidence>
<feature type="transmembrane region" description="Helical" evidence="6">
    <location>
        <begin position="278"/>
        <end position="300"/>
    </location>
</feature>
<proteinExistence type="inferred from homology"/>
<comment type="subcellular location">
    <subcellularLocation>
        <location evidence="1">Membrane</location>
        <topology evidence="1">Multi-pass membrane protein</topology>
    </subcellularLocation>
</comment>
<keyword evidence="8" id="KW-1185">Reference proteome</keyword>